<comment type="caution">
    <text evidence="6">The sequence shown here is derived from an EMBL/GenBank/DDBJ whole genome shotgun (WGS) entry which is preliminary data.</text>
</comment>
<evidence type="ECO:0000256" key="4">
    <source>
        <dbReference type="ARBA" id="ARBA00023186"/>
    </source>
</evidence>
<proteinExistence type="predicted"/>
<dbReference type="RefSeq" id="WP_189536881.1">
    <property type="nucleotide sequence ID" value="NZ_BMYX01000031.1"/>
</dbReference>
<dbReference type="Proteomes" id="UP000645257">
    <property type="component" value="Unassembled WGS sequence"/>
</dbReference>
<accession>A0A918UBX8</accession>
<evidence type="ECO:0000313" key="7">
    <source>
        <dbReference type="Proteomes" id="UP000645257"/>
    </source>
</evidence>
<evidence type="ECO:0000256" key="1">
    <source>
        <dbReference type="ARBA" id="ARBA00004514"/>
    </source>
</evidence>
<keyword evidence="7" id="KW-1185">Reference proteome</keyword>
<keyword evidence="4" id="KW-0143">Chaperone</keyword>
<keyword evidence="3" id="KW-1005">Bacterial flagellum biogenesis</keyword>
<dbReference type="InterPro" id="IPR008622">
    <property type="entry name" value="FliT"/>
</dbReference>
<dbReference type="AlphaFoldDB" id="A0A918UBX8"/>
<keyword evidence="2" id="KW-0963">Cytoplasm</keyword>
<dbReference type="Gene3D" id="1.20.58.380">
    <property type="entry name" value="Flagellar protein flit"/>
    <property type="match status" value="1"/>
</dbReference>
<dbReference type="GO" id="GO:0044781">
    <property type="term" value="P:bacterial-type flagellum organization"/>
    <property type="evidence" value="ECO:0007669"/>
    <property type="project" value="UniProtKB-KW"/>
</dbReference>
<protein>
    <recommendedName>
        <fullName evidence="5">Flagellar protein FliT</fullName>
    </recommendedName>
</protein>
<reference evidence="6" key="1">
    <citation type="journal article" date="2014" name="Int. J. Syst. Evol. Microbiol.">
        <title>Complete genome sequence of Corynebacterium casei LMG S-19264T (=DSM 44701T), isolated from a smear-ripened cheese.</title>
        <authorList>
            <consortium name="US DOE Joint Genome Institute (JGI-PGF)"/>
            <person name="Walter F."/>
            <person name="Albersmeier A."/>
            <person name="Kalinowski J."/>
            <person name="Ruckert C."/>
        </authorList>
    </citation>
    <scope>NUCLEOTIDE SEQUENCE</scope>
    <source>
        <strain evidence="6">KCTC 32182</strain>
    </source>
</reference>
<dbReference type="EMBL" id="BMYX01000031">
    <property type="protein sequence ID" value="GGY29648.1"/>
    <property type="molecule type" value="Genomic_DNA"/>
</dbReference>
<gene>
    <name evidence="6" type="ORF">GCM10011289_35700</name>
</gene>
<name>A0A918UBX8_9NEIS</name>
<organism evidence="6 7">
    <name type="scientific">Paludibacterium paludis</name>
    <dbReference type="NCBI Taxonomy" id="1225769"/>
    <lineage>
        <taxon>Bacteria</taxon>
        <taxon>Pseudomonadati</taxon>
        <taxon>Pseudomonadota</taxon>
        <taxon>Betaproteobacteria</taxon>
        <taxon>Neisseriales</taxon>
        <taxon>Chromobacteriaceae</taxon>
        <taxon>Paludibacterium</taxon>
    </lineage>
</organism>
<evidence type="ECO:0000256" key="2">
    <source>
        <dbReference type="ARBA" id="ARBA00022490"/>
    </source>
</evidence>
<reference evidence="6" key="2">
    <citation type="submission" date="2020-09" db="EMBL/GenBank/DDBJ databases">
        <authorList>
            <person name="Sun Q."/>
            <person name="Kim S."/>
        </authorList>
    </citation>
    <scope>NUCLEOTIDE SEQUENCE</scope>
    <source>
        <strain evidence="6">KCTC 32182</strain>
    </source>
</reference>
<dbReference type="Pfam" id="PF05400">
    <property type="entry name" value="FliT"/>
    <property type="match status" value="1"/>
</dbReference>
<sequence>MTDLELRELATRFAALTDALLAQAEAGGWDALSPLVDERDEALDRLIAEAGDRLLDRLPDLRPVFMALLDKNQRIDALVGRRQETLAVELAPARQQRRLNDMYRS</sequence>
<evidence type="ECO:0000256" key="3">
    <source>
        <dbReference type="ARBA" id="ARBA00022795"/>
    </source>
</evidence>
<evidence type="ECO:0000313" key="6">
    <source>
        <dbReference type="EMBL" id="GGY29648.1"/>
    </source>
</evidence>
<evidence type="ECO:0000256" key="5">
    <source>
        <dbReference type="ARBA" id="ARBA00093797"/>
    </source>
</evidence>
<comment type="subcellular location">
    <subcellularLocation>
        <location evidence="1">Cytoplasm</location>
        <location evidence="1">Cytosol</location>
    </subcellularLocation>
</comment>